<dbReference type="Gene3D" id="1.10.246.150">
    <property type="match status" value="1"/>
</dbReference>
<protein>
    <recommendedName>
        <fullName evidence="3">Phage gp6-like head-tail connector protein</fullName>
    </recommendedName>
</protein>
<dbReference type="STRING" id="568899.SAMN05192534_12363"/>
<evidence type="ECO:0000313" key="1">
    <source>
        <dbReference type="EMBL" id="SDI15866.1"/>
    </source>
</evidence>
<sequence length="98" mass="10654">MAFRDDVLTLAGVEDSPAVQLEIDAALDWANEKCKTEYTESDAPAGFKKAIAVLVQSSEQSPNVTSESVAGELSVSYSEDSTATAKQYLRPYMKARFL</sequence>
<dbReference type="Proteomes" id="UP000199163">
    <property type="component" value="Unassembled WGS sequence"/>
</dbReference>
<dbReference type="RefSeq" id="WP_091275629.1">
    <property type="nucleotide sequence ID" value="NZ_FNDK01000023.1"/>
</dbReference>
<dbReference type="InterPro" id="IPR053746">
    <property type="entry name" value="Viral_HT_Connector_Assembly"/>
</dbReference>
<dbReference type="AlphaFoldDB" id="A0A1G8IAF1"/>
<keyword evidence="2" id="KW-1185">Reference proteome</keyword>
<evidence type="ECO:0008006" key="3">
    <source>
        <dbReference type="Google" id="ProtNLM"/>
    </source>
</evidence>
<dbReference type="EMBL" id="FNDK01000023">
    <property type="protein sequence ID" value="SDI15866.1"/>
    <property type="molecule type" value="Genomic_DNA"/>
</dbReference>
<organism evidence="1 2">
    <name type="scientific">Alteribacillus persepolensis</name>
    <dbReference type="NCBI Taxonomy" id="568899"/>
    <lineage>
        <taxon>Bacteria</taxon>
        <taxon>Bacillati</taxon>
        <taxon>Bacillota</taxon>
        <taxon>Bacilli</taxon>
        <taxon>Bacillales</taxon>
        <taxon>Bacillaceae</taxon>
        <taxon>Alteribacillus</taxon>
    </lineage>
</organism>
<proteinExistence type="predicted"/>
<evidence type="ECO:0000313" key="2">
    <source>
        <dbReference type="Proteomes" id="UP000199163"/>
    </source>
</evidence>
<name>A0A1G8IAF1_9BACI</name>
<gene>
    <name evidence="1" type="ORF">SAMN05192534_12363</name>
</gene>
<accession>A0A1G8IAF1</accession>
<reference evidence="1 2" key="1">
    <citation type="submission" date="2016-10" db="EMBL/GenBank/DDBJ databases">
        <authorList>
            <person name="de Groot N.N."/>
        </authorList>
    </citation>
    <scope>NUCLEOTIDE SEQUENCE [LARGE SCALE GENOMIC DNA]</scope>
    <source>
        <strain evidence="1 2">DSM 21632</strain>
    </source>
</reference>